<dbReference type="RefSeq" id="WP_182122352.1">
    <property type="nucleotide sequence ID" value="NZ_CP059567.1"/>
</dbReference>
<gene>
    <name evidence="2" type="ORF">H3L94_01330</name>
</gene>
<accession>A0A7D7SHB6</accession>
<dbReference type="EMBL" id="CP059567">
    <property type="protein sequence ID" value="QMT40732.1"/>
    <property type="molecule type" value="Genomic_DNA"/>
</dbReference>
<evidence type="ECO:0000313" key="2">
    <source>
        <dbReference type="EMBL" id="QMT40732.1"/>
    </source>
</evidence>
<evidence type="ECO:0000256" key="1">
    <source>
        <dbReference type="SAM" id="MobiDB-lite"/>
    </source>
</evidence>
<feature type="compositionally biased region" description="Gly residues" evidence="1">
    <location>
        <begin position="28"/>
        <end position="49"/>
    </location>
</feature>
<sequence>MSKGMYLVCAIAAMFIGTVTNYSLVSDGQGGSRSHGGGGFVGGYTGGHK</sequence>
<proteinExistence type="predicted"/>
<protein>
    <submittedName>
        <fullName evidence="2">Uncharacterized protein</fullName>
    </submittedName>
</protein>
<name>A0A7D7SHB6_9NEIS</name>
<evidence type="ECO:0000313" key="3">
    <source>
        <dbReference type="Proteomes" id="UP000514752"/>
    </source>
</evidence>
<organism evidence="2 3">
    <name type="scientific">Neisseria shayeganii</name>
    <dbReference type="NCBI Taxonomy" id="607712"/>
    <lineage>
        <taxon>Bacteria</taxon>
        <taxon>Pseudomonadati</taxon>
        <taxon>Pseudomonadota</taxon>
        <taxon>Betaproteobacteria</taxon>
        <taxon>Neisseriales</taxon>
        <taxon>Neisseriaceae</taxon>
        <taxon>Neisseria</taxon>
    </lineage>
</organism>
<dbReference type="KEGG" id="nsg:H3L94_01330"/>
<reference evidence="2 3" key="1">
    <citation type="submission" date="2020-07" db="EMBL/GenBank/DDBJ databases">
        <title>Genomic diversity of species in the Neisseriaceae family.</title>
        <authorList>
            <person name="Vincent A.T."/>
            <person name="Bernet E."/>
            <person name="Veyrier F.J."/>
        </authorList>
    </citation>
    <scope>NUCLEOTIDE SEQUENCE [LARGE SCALE GENOMIC DNA]</scope>
    <source>
        <strain evidence="2 3">DSM 22244</strain>
    </source>
</reference>
<dbReference type="AlphaFoldDB" id="A0A7D7SHB6"/>
<feature type="region of interest" description="Disordered" evidence="1">
    <location>
        <begin position="27"/>
        <end position="49"/>
    </location>
</feature>
<dbReference type="Proteomes" id="UP000514752">
    <property type="component" value="Chromosome"/>
</dbReference>